<reference evidence="2 3" key="1">
    <citation type="submission" date="2021-09" db="EMBL/GenBank/DDBJ databases">
        <title>Genomic insights and catalytic innovation underlie evolution of tropane alkaloids biosynthesis.</title>
        <authorList>
            <person name="Wang Y.-J."/>
            <person name="Tian T."/>
            <person name="Huang J.-P."/>
            <person name="Huang S.-X."/>
        </authorList>
    </citation>
    <scope>NUCLEOTIDE SEQUENCE [LARGE SCALE GENOMIC DNA]</scope>
    <source>
        <strain evidence="2">KIB-2018</strain>
        <tissue evidence="2">Leaf</tissue>
    </source>
</reference>
<protein>
    <submittedName>
        <fullName evidence="2">Uncharacterized protein</fullName>
    </submittedName>
</protein>
<dbReference type="Pfam" id="PF05553">
    <property type="entry name" value="DUF761"/>
    <property type="match status" value="1"/>
</dbReference>
<organism evidence="2 3">
    <name type="scientific">Erythroxylum novogranatense</name>
    <dbReference type="NCBI Taxonomy" id="1862640"/>
    <lineage>
        <taxon>Eukaryota</taxon>
        <taxon>Viridiplantae</taxon>
        <taxon>Streptophyta</taxon>
        <taxon>Embryophyta</taxon>
        <taxon>Tracheophyta</taxon>
        <taxon>Spermatophyta</taxon>
        <taxon>Magnoliopsida</taxon>
        <taxon>eudicotyledons</taxon>
        <taxon>Gunneridae</taxon>
        <taxon>Pentapetalae</taxon>
        <taxon>rosids</taxon>
        <taxon>fabids</taxon>
        <taxon>Malpighiales</taxon>
        <taxon>Erythroxylaceae</taxon>
        <taxon>Erythroxylum</taxon>
    </lineage>
</organism>
<gene>
    <name evidence="2" type="ORF">K2173_005597</name>
</gene>
<dbReference type="EMBL" id="JAIWQS010000006">
    <property type="protein sequence ID" value="KAJ8761886.1"/>
    <property type="molecule type" value="Genomic_DNA"/>
</dbReference>
<feature type="transmembrane region" description="Helical" evidence="1">
    <location>
        <begin position="63"/>
        <end position="82"/>
    </location>
</feature>
<feature type="transmembrane region" description="Helical" evidence="1">
    <location>
        <begin position="31"/>
        <end position="51"/>
    </location>
</feature>
<sequence length="264" mass="30975">MDESPPKLVQDPSLFNPFTYSKDDQQKAKGLSFLAFVFSIFLYSCAFYIFNLSPPKLFNDSKFWFFISNTLIIILALDYGAFSSSSKPNRDDLYAKYITTSQINLPSYISRTIIPEENVEDFREKELVKRKNLINPQKDLVFVPEKPRRSLSLPGNGGPLDDDNNEEKVKKVEVRTMQRSKSDGSKRVTFDESRNTIRRVETEKLERSSWDKTEARYKVNDYAMMSDEELNRRVEDFIQRCNRQIRLQNDVYSKSWSSDRIFRA</sequence>
<accession>A0AAV8T535</accession>
<dbReference type="PANTHER" id="PTHR35997">
    <property type="entry name" value="COTTON FIBER PROTEIN-RELATED"/>
    <property type="match status" value="1"/>
</dbReference>
<keyword evidence="1" id="KW-0812">Transmembrane</keyword>
<evidence type="ECO:0000313" key="3">
    <source>
        <dbReference type="Proteomes" id="UP001159364"/>
    </source>
</evidence>
<dbReference type="InterPro" id="IPR008480">
    <property type="entry name" value="DUF761_pln"/>
</dbReference>
<keyword evidence="1" id="KW-0472">Membrane</keyword>
<evidence type="ECO:0000256" key="1">
    <source>
        <dbReference type="SAM" id="Phobius"/>
    </source>
</evidence>
<comment type="caution">
    <text evidence="2">The sequence shown here is derived from an EMBL/GenBank/DDBJ whole genome shotgun (WGS) entry which is preliminary data.</text>
</comment>
<keyword evidence="3" id="KW-1185">Reference proteome</keyword>
<evidence type="ECO:0000313" key="2">
    <source>
        <dbReference type="EMBL" id="KAJ8761886.1"/>
    </source>
</evidence>
<dbReference type="PANTHER" id="PTHR35997:SF6">
    <property type="entry name" value="COTTON FIBER PROTEIN"/>
    <property type="match status" value="1"/>
</dbReference>
<proteinExistence type="predicted"/>
<dbReference type="AlphaFoldDB" id="A0AAV8T535"/>
<keyword evidence="1" id="KW-1133">Transmembrane helix</keyword>
<dbReference type="Proteomes" id="UP001159364">
    <property type="component" value="Linkage Group LG06"/>
</dbReference>
<name>A0AAV8T535_9ROSI</name>